<evidence type="ECO:0000256" key="1">
    <source>
        <dbReference type="SAM" id="SignalP"/>
    </source>
</evidence>
<feature type="chain" id="PRO_5009268858" evidence="1">
    <location>
        <begin position="20"/>
        <end position="116"/>
    </location>
</feature>
<dbReference type="RefSeq" id="WP_091375870.1">
    <property type="nucleotide sequence ID" value="NZ_LT629740.1"/>
</dbReference>
<sequence>MKKLQLIILVMLMATVFTACHRGRHTTIVTESNGVSIKIEYAGAILLNDDKTDIEQLSHNAYINYNNNGDQLYVADDPAGHLFYELNGDKTSVLNGHGKTLLAQAIKIIAKHQYIR</sequence>
<dbReference type="PROSITE" id="PS51257">
    <property type="entry name" value="PROKAR_LIPOPROTEIN"/>
    <property type="match status" value="1"/>
</dbReference>
<organism evidence="2 3">
    <name type="scientific">Mucilaginibacter mallensis</name>
    <dbReference type="NCBI Taxonomy" id="652787"/>
    <lineage>
        <taxon>Bacteria</taxon>
        <taxon>Pseudomonadati</taxon>
        <taxon>Bacteroidota</taxon>
        <taxon>Sphingobacteriia</taxon>
        <taxon>Sphingobacteriales</taxon>
        <taxon>Sphingobacteriaceae</taxon>
        <taxon>Mucilaginibacter</taxon>
    </lineage>
</organism>
<dbReference type="Proteomes" id="UP000199679">
    <property type="component" value="Chromosome I"/>
</dbReference>
<evidence type="ECO:0000313" key="2">
    <source>
        <dbReference type="EMBL" id="SDT45680.1"/>
    </source>
</evidence>
<gene>
    <name evidence="2" type="ORF">SAMN05216490_3550</name>
</gene>
<protein>
    <submittedName>
        <fullName evidence="2">Uncharacterized protein</fullName>
    </submittedName>
</protein>
<feature type="signal peptide" evidence="1">
    <location>
        <begin position="1"/>
        <end position="19"/>
    </location>
</feature>
<accession>A0A1H2AIE4</accession>
<dbReference type="STRING" id="652787.SAMN05216490_3550"/>
<name>A0A1H2AIE4_MUCMA</name>
<dbReference type="EMBL" id="LT629740">
    <property type="protein sequence ID" value="SDT45680.1"/>
    <property type="molecule type" value="Genomic_DNA"/>
</dbReference>
<keyword evidence="3" id="KW-1185">Reference proteome</keyword>
<dbReference type="AlphaFoldDB" id="A0A1H2AIE4"/>
<proteinExistence type="predicted"/>
<reference evidence="2 3" key="1">
    <citation type="submission" date="2016-10" db="EMBL/GenBank/DDBJ databases">
        <authorList>
            <person name="de Groot N.N."/>
        </authorList>
    </citation>
    <scope>NUCLEOTIDE SEQUENCE [LARGE SCALE GENOMIC DNA]</scope>
    <source>
        <strain evidence="2 3">MP1X4</strain>
    </source>
</reference>
<evidence type="ECO:0000313" key="3">
    <source>
        <dbReference type="Proteomes" id="UP000199679"/>
    </source>
</evidence>
<keyword evidence="1" id="KW-0732">Signal</keyword>
<dbReference type="OrthoDB" id="798464at2"/>